<comment type="caution">
    <text evidence="2">The sequence shown here is derived from an EMBL/GenBank/DDBJ whole genome shotgun (WGS) entry which is preliminary data.</text>
</comment>
<gene>
    <name evidence="2" type="ORF">TRAPUB_3380</name>
</gene>
<sequence>MARRMHGKREDRRDGLALLRVRELTESQLDFLSVVGNSSNGIFWPYDKQYSPAFRFAGESALNQKLRHVIAEVDTTIAFPSIYQHLVNAFELADPTKSG</sequence>
<feature type="non-terminal residue" evidence="2">
    <location>
        <position position="99"/>
    </location>
</feature>
<evidence type="ECO:0000313" key="2">
    <source>
        <dbReference type="EMBL" id="OJT05772.1"/>
    </source>
</evidence>
<dbReference type="AlphaFoldDB" id="A0A1M2VDU3"/>
<accession>A0A1M2VDU3</accession>
<keyword evidence="3" id="KW-1185">Reference proteome</keyword>
<dbReference type="Pfam" id="PF14033">
    <property type="entry name" value="DUF4246"/>
    <property type="match status" value="1"/>
</dbReference>
<name>A0A1M2VDU3_TRAPU</name>
<dbReference type="STRING" id="154538.A0A1M2VDU3"/>
<organism evidence="2 3">
    <name type="scientific">Trametes pubescens</name>
    <name type="common">White-rot fungus</name>
    <dbReference type="NCBI Taxonomy" id="154538"/>
    <lineage>
        <taxon>Eukaryota</taxon>
        <taxon>Fungi</taxon>
        <taxon>Dikarya</taxon>
        <taxon>Basidiomycota</taxon>
        <taxon>Agaricomycotina</taxon>
        <taxon>Agaricomycetes</taxon>
        <taxon>Polyporales</taxon>
        <taxon>Polyporaceae</taxon>
        <taxon>Trametes</taxon>
    </lineage>
</organism>
<dbReference type="InterPro" id="IPR049192">
    <property type="entry name" value="DUF4246_C"/>
</dbReference>
<dbReference type="Proteomes" id="UP000184267">
    <property type="component" value="Unassembled WGS sequence"/>
</dbReference>
<evidence type="ECO:0000313" key="3">
    <source>
        <dbReference type="Proteomes" id="UP000184267"/>
    </source>
</evidence>
<reference evidence="2 3" key="1">
    <citation type="submission" date="2016-10" db="EMBL/GenBank/DDBJ databases">
        <title>Genome sequence of the basidiomycete white-rot fungus Trametes pubescens.</title>
        <authorList>
            <person name="Makela M.R."/>
            <person name="Granchi Z."/>
            <person name="Peng M."/>
            <person name="De Vries R.P."/>
            <person name="Grigoriev I."/>
            <person name="Riley R."/>
            <person name="Hilden K."/>
        </authorList>
    </citation>
    <scope>NUCLEOTIDE SEQUENCE [LARGE SCALE GENOMIC DNA]</scope>
    <source>
        <strain evidence="2 3">FBCC735</strain>
    </source>
</reference>
<proteinExistence type="predicted"/>
<dbReference type="EMBL" id="MNAD01001387">
    <property type="protein sequence ID" value="OJT05772.1"/>
    <property type="molecule type" value="Genomic_DNA"/>
</dbReference>
<evidence type="ECO:0000259" key="1">
    <source>
        <dbReference type="Pfam" id="PF14033"/>
    </source>
</evidence>
<dbReference type="OrthoDB" id="415532at2759"/>
<feature type="domain" description="DUF4246" evidence="1">
    <location>
        <begin position="23"/>
        <end position="99"/>
    </location>
</feature>
<protein>
    <recommendedName>
        <fullName evidence="1">DUF4246 domain-containing protein</fullName>
    </recommendedName>
</protein>